<proteinExistence type="predicted"/>
<feature type="region of interest" description="Disordered" evidence="1">
    <location>
        <begin position="23"/>
        <end position="46"/>
    </location>
</feature>
<reference evidence="2 3" key="1">
    <citation type="submission" date="2019-05" db="EMBL/GenBank/DDBJ databases">
        <title>Another draft genome of Portunus trituberculatus and its Hox gene families provides insights of decapod evolution.</title>
        <authorList>
            <person name="Jeong J.-H."/>
            <person name="Song I."/>
            <person name="Kim S."/>
            <person name="Choi T."/>
            <person name="Kim D."/>
            <person name="Ryu S."/>
            <person name="Kim W."/>
        </authorList>
    </citation>
    <scope>NUCLEOTIDE SEQUENCE [LARGE SCALE GENOMIC DNA]</scope>
    <source>
        <tissue evidence="2">Muscle</tissue>
    </source>
</reference>
<evidence type="ECO:0000313" key="3">
    <source>
        <dbReference type="Proteomes" id="UP000324222"/>
    </source>
</evidence>
<protein>
    <submittedName>
        <fullName evidence="2">Uncharacterized protein</fullName>
    </submittedName>
</protein>
<dbReference type="AlphaFoldDB" id="A0A5B7DDP5"/>
<sequence>MRVGGDLYTVSLVGSSAKQAVPHSCPPLAPHNDNKKREGGLCVKPSAPRRHVRQRTCFARLVFPSRFDRSGNFISRADKNKRTQENMGSCKKSSGLHVEFPLGLYFSSDISTLIEVHATNLISQARVGYT</sequence>
<keyword evidence="3" id="KW-1185">Reference proteome</keyword>
<accession>A0A5B7DDP5</accession>
<dbReference type="EMBL" id="VSRR010000762">
    <property type="protein sequence ID" value="MPC19347.1"/>
    <property type="molecule type" value="Genomic_DNA"/>
</dbReference>
<dbReference type="Proteomes" id="UP000324222">
    <property type="component" value="Unassembled WGS sequence"/>
</dbReference>
<evidence type="ECO:0000256" key="1">
    <source>
        <dbReference type="SAM" id="MobiDB-lite"/>
    </source>
</evidence>
<gene>
    <name evidence="2" type="ORF">E2C01_012260</name>
</gene>
<organism evidence="2 3">
    <name type="scientific">Portunus trituberculatus</name>
    <name type="common">Swimming crab</name>
    <name type="synonym">Neptunus trituberculatus</name>
    <dbReference type="NCBI Taxonomy" id="210409"/>
    <lineage>
        <taxon>Eukaryota</taxon>
        <taxon>Metazoa</taxon>
        <taxon>Ecdysozoa</taxon>
        <taxon>Arthropoda</taxon>
        <taxon>Crustacea</taxon>
        <taxon>Multicrustacea</taxon>
        <taxon>Malacostraca</taxon>
        <taxon>Eumalacostraca</taxon>
        <taxon>Eucarida</taxon>
        <taxon>Decapoda</taxon>
        <taxon>Pleocyemata</taxon>
        <taxon>Brachyura</taxon>
        <taxon>Eubrachyura</taxon>
        <taxon>Portunoidea</taxon>
        <taxon>Portunidae</taxon>
        <taxon>Portuninae</taxon>
        <taxon>Portunus</taxon>
    </lineage>
</organism>
<name>A0A5B7DDP5_PORTR</name>
<comment type="caution">
    <text evidence="2">The sequence shown here is derived from an EMBL/GenBank/DDBJ whole genome shotgun (WGS) entry which is preliminary data.</text>
</comment>
<evidence type="ECO:0000313" key="2">
    <source>
        <dbReference type="EMBL" id="MPC19347.1"/>
    </source>
</evidence>